<name>A0ABT3ZZV0_9BACT</name>
<evidence type="ECO:0000313" key="1">
    <source>
        <dbReference type="EMBL" id="MCY1074905.1"/>
    </source>
</evidence>
<keyword evidence="2" id="KW-1185">Reference proteome</keyword>
<accession>A0ABT3ZZV0</accession>
<evidence type="ECO:0000313" key="2">
    <source>
        <dbReference type="Proteomes" id="UP001207654"/>
    </source>
</evidence>
<dbReference type="EMBL" id="JAPNKA010000001">
    <property type="protein sequence ID" value="MCY1074905.1"/>
    <property type="molecule type" value="Genomic_DNA"/>
</dbReference>
<organism evidence="1 2">
    <name type="scientific">Archangium lansingense</name>
    <dbReference type="NCBI Taxonomy" id="2995310"/>
    <lineage>
        <taxon>Bacteria</taxon>
        <taxon>Pseudomonadati</taxon>
        <taxon>Myxococcota</taxon>
        <taxon>Myxococcia</taxon>
        <taxon>Myxococcales</taxon>
        <taxon>Cystobacterineae</taxon>
        <taxon>Archangiaceae</taxon>
        <taxon>Archangium</taxon>
    </lineage>
</organism>
<protein>
    <submittedName>
        <fullName evidence="1">Uncharacterized protein</fullName>
    </submittedName>
</protein>
<reference evidence="1 2" key="1">
    <citation type="submission" date="2022-11" db="EMBL/GenBank/DDBJ databases">
        <title>Minimal conservation of predation-associated metabolite biosynthetic gene clusters underscores biosynthetic potential of Myxococcota including descriptions for ten novel species: Archangium lansinium sp. nov., Myxococcus landrumus sp. nov., Nannocystis bai.</title>
        <authorList>
            <person name="Ahearne A."/>
            <person name="Stevens C."/>
            <person name="Phillips K."/>
        </authorList>
    </citation>
    <scope>NUCLEOTIDE SEQUENCE [LARGE SCALE GENOMIC DNA]</scope>
    <source>
        <strain evidence="1 2">MIWBW</strain>
    </source>
</reference>
<sequence>MKINLYLCYGGDVEAALAADPDIAGQFKLGVSAFWVDGESEAFDRILELTKTTSGLRLTPDCVFTAKEQSQARYFQVLSRKRVKASMPDNLANLAHVKALTPVKTAEGLAIKRMERIELSKVVLDANTVAVLDDWAAEYLTGANVAELLKKAGLKGLELRPVYHRKTKAPHEGVFQLYTESVMPPVERNISVLGVRAAAFSEDSPVRMLGALSYALDGAPELADFNRTAEPFSSNQLPFWVVSRKVVELFQEHEVKGWVFRPVLETGTALYKDHLARWEVLRKKLASNPRHHFAV</sequence>
<comment type="caution">
    <text evidence="1">The sequence shown here is derived from an EMBL/GenBank/DDBJ whole genome shotgun (WGS) entry which is preliminary data.</text>
</comment>
<gene>
    <name evidence="1" type="ORF">OV287_10420</name>
</gene>
<proteinExistence type="predicted"/>
<dbReference type="Proteomes" id="UP001207654">
    <property type="component" value="Unassembled WGS sequence"/>
</dbReference>
<dbReference type="RefSeq" id="WP_267533860.1">
    <property type="nucleotide sequence ID" value="NZ_JAPNKA010000001.1"/>
</dbReference>